<dbReference type="RefSeq" id="WP_173129215.1">
    <property type="nucleotide sequence ID" value="NZ_JABRWJ010000008.1"/>
</dbReference>
<feature type="domain" description="Peptidase C-terminal archaeal/bacterial" evidence="3">
    <location>
        <begin position="177"/>
        <end position="250"/>
    </location>
</feature>
<comment type="caution">
    <text evidence="5">The sequence shown here is derived from an EMBL/GenBank/DDBJ whole genome shotgun (WGS) entry which is preliminary data.</text>
</comment>
<evidence type="ECO:0000256" key="1">
    <source>
        <dbReference type="ARBA" id="ARBA00022729"/>
    </source>
</evidence>
<dbReference type="Gene3D" id="2.60.40.3440">
    <property type="match status" value="1"/>
</dbReference>
<dbReference type="Gene3D" id="2.60.120.380">
    <property type="match status" value="4"/>
</dbReference>
<feature type="domain" description="Peptidase C-terminal archaeal/bacterial" evidence="3">
    <location>
        <begin position="52"/>
        <end position="114"/>
    </location>
</feature>
<keyword evidence="1" id="KW-0732">Signal</keyword>
<evidence type="ECO:0000259" key="4">
    <source>
        <dbReference type="Pfam" id="PF13205"/>
    </source>
</evidence>
<proteinExistence type="predicted"/>
<dbReference type="Proteomes" id="UP000737171">
    <property type="component" value="Unassembled WGS sequence"/>
</dbReference>
<dbReference type="InterPro" id="IPR001343">
    <property type="entry name" value="Hemolysn_Ca-bd"/>
</dbReference>
<dbReference type="SUPFAM" id="SSF51120">
    <property type="entry name" value="beta-Roll"/>
    <property type="match status" value="1"/>
</dbReference>
<gene>
    <name evidence="5" type="ORF">HLB44_25395</name>
</gene>
<keyword evidence="6" id="KW-1185">Reference proteome</keyword>
<dbReference type="InterPro" id="IPR007280">
    <property type="entry name" value="Peptidase_C_arc/bac"/>
</dbReference>
<dbReference type="Pfam" id="PF17963">
    <property type="entry name" value="Big_9"/>
    <property type="match status" value="1"/>
</dbReference>
<evidence type="ECO:0000259" key="3">
    <source>
        <dbReference type="Pfam" id="PF04151"/>
    </source>
</evidence>
<sequence>MSQVLPGSTPPAAGLPLAAGAADDHPDTTGDNVTIAIGGAAQPGVIGVAGDIDRFRVELGAGQRYRFQLEGALYTSELVLRDSNGSSIARDTSGSKYGPTQIDFTAPSSGTYYLDAAGPGRETGNYTVRASLTSPTVVTPPPDPVTPADDYPASSSTNGVVIPNGPSASGQLERWGDVDYFKVVLEANATYDFSLQGIGGTALQDTFLRVHADDNRELASDDDGAGTKKGGSRLSFTAPASGTYYLEVSSDVGQVGGYSLSATHDDFPASSATAGVVRVDGPAVSGALERPGDSDWLRLDLRAGVLIQLGMEGLSRDVVSLLVQTPTGDASYGLDAVTREPLSYLPPVDGSYYLIVSPWGGNATGSYSLSATTVPDDHPSSMATTGTVITNGAKSTGRIDAPADTDFFKVALVGGTSYRFSLAGTDSSLDTYLRLLGPDGSELAANDDAGSKSSSSALTFMAPSTGTYYLEASGNGRLTGGYQLSAVTALSVIEATPVNGATDVARSANLVLSFDRPVQSHLGFVNIQTSPDGGIVQRISISDTSQVSITGPLVTINPAQDLAAGIRYYVSIDNGALKDADGNRSVGMEHGQALTFSTLAGNRAPIAADHALAATQGLTTTGRLPAALDADADSTSYLIHEHPRHGWLVLEADGRYTYEAAIASTGSDQFRFSVKDSQGGSNVYTATVNVAALPVVQGTAQAETLAAAPGSKRYLALEGNDRVATGPGRDVVDGGAGTDTVVVAVARGAATLQRHLDGGWTVGTAPADTDHLIGVERLQFSDRSTALDLGGAAGQVARVVGAVFGTTQLDNAALVGRYLALADTGAGGEELVTRALADPLFLSLAGSRSNDAVVGHVYANLVGHAAAPTEVAYFSSLITGGAYTQASLLWWAAGLDLTAQRIGLTGLAAEGLDFLPG</sequence>
<protein>
    <submittedName>
        <fullName evidence="5">Pre-peptidase C-terminal domain-containing protein</fullName>
    </submittedName>
</protein>
<organism evidence="5 6">
    <name type="scientific">Pseudaquabacterium terrae</name>
    <dbReference type="NCBI Taxonomy" id="2732868"/>
    <lineage>
        <taxon>Bacteria</taxon>
        <taxon>Pseudomonadati</taxon>
        <taxon>Pseudomonadota</taxon>
        <taxon>Betaproteobacteria</taxon>
        <taxon>Burkholderiales</taxon>
        <taxon>Sphaerotilaceae</taxon>
        <taxon>Pseudaquabacterium</taxon>
    </lineage>
</organism>
<feature type="region of interest" description="Disordered" evidence="2">
    <location>
        <begin position="1"/>
        <end position="29"/>
    </location>
</feature>
<dbReference type="InterPro" id="IPR011049">
    <property type="entry name" value="Serralysin-like_metalloprot_C"/>
</dbReference>
<evidence type="ECO:0000256" key="2">
    <source>
        <dbReference type="SAM" id="MobiDB-lite"/>
    </source>
</evidence>
<name>A0ABX2EP50_9BURK</name>
<evidence type="ECO:0000313" key="6">
    <source>
        <dbReference type="Proteomes" id="UP000737171"/>
    </source>
</evidence>
<evidence type="ECO:0000313" key="5">
    <source>
        <dbReference type="EMBL" id="NRF70349.1"/>
    </source>
</evidence>
<reference evidence="5 6" key="1">
    <citation type="submission" date="2020-05" db="EMBL/GenBank/DDBJ databases">
        <title>Aquincola sp. isolate from soil.</title>
        <authorList>
            <person name="Han J."/>
            <person name="Kim D.-U."/>
        </authorList>
    </citation>
    <scope>NUCLEOTIDE SEQUENCE [LARGE SCALE GENOMIC DNA]</scope>
    <source>
        <strain evidence="5 6">S2</strain>
    </source>
</reference>
<feature type="domain" description="SbsA Ig-like" evidence="4">
    <location>
        <begin position="487"/>
        <end position="598"/>
    </location>
</feature>
<dbReference type="Pfam" id="PF13205">
    <property type="entry name" value="Big_5"/>
    <property type="match status" value="1"/>
</dbReference>
<feature type="compositionally biased region" description="Low complexity" evidence="2">
    <location>
        <begin position="1"/>
        <end position="21"/>
    </location>
</feature>
<dbReference type="Pfam" id="PF04151">
    <property type="entry name" value="PPC"/>
    <property type="match status" value="3"/>
</dbReference>
<accession>A0ABX2EP50</accession>
<feature type="domain" description="Peptidase C-terminal archaeal/bacterial" evidence="3">
    <location>
        <begin position="404"/>
        <end position="473"/>
    </location>
</feature>
<dbReference type="EMBL" id="JABRWJ010000008">
    <property type="protein sequence ID" value="NRF70349.1"/>
    <property type="molecule type" value="Genomic_DNA"/>
</dbReference>
<dbReference type="SUPFAM" id="SSF89260">
    <property type="entry name" value="Collagen-binding domain"/>
    <property type="match status" value="2"/>
</dbReference>
<dbReference type="Pfam" id="PF00353">
    <property type="entry name" value="HemolysinCabind"/>
    <property type="match status" value="1"/>
</dbReference>
<dbReference type="InterPro" id="IPR032812">
    <property type="entry name" value="SbsA_Ig"/>
</dbReference>